<keyword evidence="3" id="KW-0418">Kinase</keyword>
<feature type="non-terminal residue" evidence="5">
    <location>
        <position position="1"/>
    </location>
</feature>
<dbReference type="AlphaFoldDB" id="X0S5C3"/>
<evidence type="ECO:0000256" key="2">
    <source>
        <dbReference type="ARBA" id="ARBA00022679"/>
    </source>
</evidence>
<accession>X0S5C3</accession>
<dbReference type="Pfam" id="PF00294">
    <property type="entry name" value="PfkB"/>
    <property type="match status" value="1"/>
</dbReference>
<keyword evidence="2" id="KW-0808">Transferase</keyword>
<comment type="similarity">
    <text evidence="1">Belongs to the carbohydrate kinase PfkB family.</text>
</comment>
<proteinExistence type="inferred from homology"/>
<dbReference type="InterPro" id="IPR029056">
    <property type="entry name" value="Ribokinase-like"/>
</dbReference>
<dbReference type="PANTHER" id="PTHR43085">
    <property type="entry name" value="HEXOKINASE FAMILY MEMBER"/>
    <property type="match status" value="1"/>
</dbReference>
<reference evidence="5" key="1">
    <citation type="journal article" date="2014" name="Front. Microbiol.">
        <title>High frequency of phylogenetically diverse reductive dehalogenase-homologous genes in deep subseafloor sedimentary metagenomes.</title>
        <authorList>
            <person name="Kawai M."/>
            <person name="Futagami T."/>
            <person name="Toyoda A."/>
            <person name="Takaki Y."/>
            <person name="Nishi S."/>
            <person name="Hori S."/>
            <person name="Arai W."/>
            <person name="Tsubouchi T."/>
            <person name="Morono Y."/>
            <person name="Uchiyama I."/>
            <person name="Ito T."/>
            <person name="Fujiyama A."/>
            <person name="Inagaki F."/>
            <person name="Takami H."/>
        </authorList>
    </citation>
    <scope>NUCLEOTIDE SEQUENCE</scope>
    <source>
        <strain evidence="5">Expedition CK06-06</strain>
    </source>
</reference>
<dbReference type="GO" id="GO:0016301">
    <property type="term" value="F:kinase activity"/>
    <property type="evidence" value="ECO:0007669"/>
    <property type="project" value="UniProtKB-KW"/>
</dbReference>
<gene>
    <name evidence="5" type="ORF">S01H1_13489</name>
</gene>
<dbReference type="InterPro" id="IPR011611">
    <property type="entry name" value="PfkB_dom"/>
</dbReference>
<dbReference type="PANTHER" id="PTHR43085:SF57">
    <property type="entry name" value="CARBOHYDRATE KINASE PFKB DOMAIN-CONTAINING PROTEIN"/>
    <property type="match status" value="1"/>
</dbReference>
<name>X0S5C3_9ZZZZ</name>
<comment type="caution">
    <text evidence="5">The sequence shown here is derived from an EMBL/GenBank/DDBJ whole genome shotgun (WGS) entry which is preliminary data.</text>
</comment>
<evidence type="ECO:0000256" key="1">
    <source>
        <dbReference type="ARBA" id="ARBA00010688"/>
    </source>
</evidence>
<feature type="domain" description="Carbohydrate kinase PfkB" evidence="4">
    <location>
        <begin position="43"/>
        <end position="222"/>
    </location>
</feature>
<evidence type="ECO:0000259" key="4">
    <source>
        <dbReference type="Pfam" id="PF00294"/>
    </source>
</evidence>
<dbReference type="Gene3D" id="3.40.1190.20">
    <property type="match status" value="1"/>
</dbReference>
<protein>
    <recommendedName>
        <fullName evidence="4">Carbohydrate kinase PfkB domain-containing protein</fullName>
    </recommendedName>
</protein>
<sequence length="273" mass="29151">GCNREFSSEDVDYDLVARSRLFHFGYPTLMDRFFAEGGGELEKMFARAAQTGAATSLDLTIPDPDSPSGKADWREILERALPHVDVFVPSAEEILATMAPEEYGRIASNAAGGDMIDAVPEGLLRELGGRLLDCGVKVLLIKAGHRGAYLRTGDVAALNAKGFELPDENWSNREMWAPAFALDREKVQNASGAGDAAVAGFLAAMLDGTTVEAAAKCAMLAGRDNLYGADALAGLPDWQGMAGELLSERAPASDLRLSTAFEFCEDTGVWNAK</sequence>
<dbReference type="InterPro" id="IPR050306">
    <property type="entry name" value="PfkB_Carbo_kinase"/>
</dbReference>
<evidence type="ECO:0000256" key="3">
    <source>
        <dbReference type="ARBA" id="ARBA00022777"/>
    </source>
</evidence>
<organism evidence="5">
    <name type="scientific">marine sediment metagenome</name>
    <dbReference type="NCBI Taxonomy" id="412755"/>
    <lineage>
        <taxon>unclassified sequences</taxon>
        <taxon>metagenomes</taxon>
        <taxon>ecological metagenomes</taxon>
    </lineage>
</organism>
<evidence type="ECO:0000313" key="5">
    <source>
        <dbReference type="EMBL" id="GAF76268.1"/>
    </source>
</evidence>
<dbReference type="SUPFAM" id="SSF53613">
    <property type="entry name" value="Ribokinase-like"/>
    <property type="match status" value="1"/>
</dbReference>
<dbReference type="EMBL" id="BARS01006964">
    <property type="protein sequence ID" value="GAF76268.1"/>
    <property type="molecule type" value="Genomic_DNA"/>
</dbReference>